<evidence type="ECO:0000256" key="1">
    <source>
        <dbReference type="SAM" id="MobiDB-lite"/>
    </source>
</evidence>
<gene>
    <name evidence="2" type="primary">Acey_s0032.g2625</name>
    <name evidence="2" type="ORF">Y032_0032g2625</name>
</gene>
<accession>A0A016URC8</accession>
<dbReference type="Proteomes" id="UP000024635">
    <property type="component" value="Unassembled WGS sequence"/>
</dbReference>
<feature type="compositionally biased region" description="Basic and acidic residues" evidence="1">
    <location>
        <begin position="211"/>
        <end position="248"/>
    </location>
</feature>
<feature type="compositionally biased region" description="Polar residues" evidence="1">
    <location>
        <begin position="249"/>
        <end position="265"/>
    </location>
</feature>
<comment type="caution">
    <text evidence="2">The sequence shown here is derived from an EMBL/GenBank/DDBJ whole genome shotgun (WGS) entry which is preliminary data.</text>
</comment>
<reference evidence="3" key="1">
    <citation type="journal article" date="2015" name="Nat. Genet.">
        <title>The genome and transcriptome of the zoonotic hookworm Ancylostoma ceylanicum identify infection-specific gene families.</title>
        <authorList>
            <person name="Schwarz E.M."/>
            <person name="Hu Y."/>
            <person name="Antoshechkin I."/>
            <person name="Miller M.M."/>
            <person name="Sternberg P.W."/>
            <person name="Aroian R.V."/>
        </authorList>
    </citation>
    <scope>NUCLEOTIDE SEQUENCE</scope>
    <source>
        <strain evidence="3">HY135</strain>
    </source>
</reference>
<feature type="compositionally biased region" description="Polar residues" evidence="1">
    <location>
        <begin position="158"/>
        <end position="171"/>
    </location>
</feature>
<name>A0A016URC8_9BILA</name>
<evidence type="ECO:0000313" key="2">
    <source>
        <dbReference type="EMBL" id="EYC17028.1"/>
    </source>
</evidence>
<organism evidence="2 3">
    <name type="scientific">Ancylostoma ceylanicum</name>
    <dbReference type="NCBI Taxonomy" id="53326"/>
    <lineage>
        <taxon>Eukaryota</taxon>
        <taxon>Metazoa</taxon>
        <taxon>Ecdysozoa</taxon>
        <taxon>Nematoda</taxon>
        <taxon>Chromadorea</taxon>
        <taxon>Rhabditida</taxon>
        <taxon>Rhabditina</taxon>
        <taxon>Rhabditomorpha</taxon>
        <taxon>Strongyloidea</taxon>
        <taxon>Ancylostomatidae</taxon>
        <taxon>Ancylostomatinae</taxon>
        <taxon>Ancylostoma</taxon>
    </lineage>
</organism>
<keyword evidence="3" id="KW-1185">Reference proteome</keyword>
<proteinExistence type="predicted"/>
<protein>
    <submittedName>
        <fullName evidence="2">Uncharacterized protein</fullName>
    </submittedName>
</protein>
<feature type="non-terminal residue" evidence="2">
    <location>
        <position position="265"/>
    </location>
</feature>
<dbReference type="Gene3D" id="1.10.510.10">
    <property type="entry name" value="Transferase(Phosphotransferase) domain 1"/>
    <property type="match status" value="1"/>
</dbReference>
<dbReference type="EMBL" id="JARK01001368">
    <property type="protein sequence ID" value="EYC17028.1"/>
    <property type="molecule type" value="Genomic_DNA"/>
</dbReference>
<sequence>SIETMSGKCPTAFDDIVSCLYMLTEFVLGYIPWSSHTEKQAIINEKKKVEEWDRVEDGKRNTLLINYRNLYEWLRNQHILHTIDYEAFYEELLKTPDSGGPPDRAADQSLFGFSNPLNDVYDHGFAEKKGGGKTKRGKDRGDVSRTASSHVKEEKGTTESVGKLTSQSRQASGGDRKDYGSAEKHSKEKEKEPNSGDKASKKKSLHSGNRSAEKSKEHHSSTPGKSKEKSQEKSKEKSKSNEKVKERNAPTSSSNTTGLKTPTQK</sequence>
<dbReference type="AlphaFoldDB" id="A0A016URC8"/>
<dbReference type="OrthoDB" id="5773790at2759"/>
<feature type="region of interest" description="Disordered" evidence="1">
    <location>
        <begin position="122"/>
        <end position="265"/>
    </location>
</feature>
<feature type="compositionally biased region" description="Basic and acidic residues" evidence="1">
    <location>
        <begin position="174"/>
        <end position="199"/>
    </location>
</feature>
<evidence type="ECO:0000313" key="3">
    <source>
        <dbReference type="Proteomes" id="UP000024635"/>
    </source>
</evidence>